<keyword evidence="3" id="KW-0547">Nucleotide-binding</keyword>
<dbReference type="Gene3D" id="3.40.1190.20">
    <property type="match status" value="1"/>
</dbReference>
<dbReference type="PRINTS" id="PR00990">
    <property type="entry name" value="RIBOKINASE"/>
</dbReference>
<dbReference type="Proteomes" id="UP000187074">
    <property type="component" value="Unassembled WGS sequence"/>
</dbReference>
<dbReference type="InterPro" id="IPR029056">
    <property type="entry name" value="Ribokinase-like"/>
</dbReference>
<protein>
    <submittedName>
        <fullName evidence="8">Carbohydrate kinase</fullName>
    </submittedName>
</protein>
<proteinExistence type="inferred from homology"/>
<keyword evidence="2 6" id="KW-0808">Transferase</keyword>
<evidence type="ECO:0000259" key="7">
    <source>
        <dbReference type="Pfam" id="PF00294"/>
    </source>
</evidence>
<dbReference type="PROSITE" id="PS00584">
    <property type="entry name" value="PFKB_KINASES_2"/>
    <property type="match status" value="1"/>
</dbReference>
<dbReference type="GO" id="GO:0005524">
    <property type="term" value="F:ATP binding"/>
    <property type="evidence" value="ECO:0007669"/>
    <property type="project" value="UniProtKB-KW"/>
</dbReference>
<dbReference type="PROSITE" id="PS00583">
    <property type="entry name" value="PFKB_KINASES_1"/>
    <property type="match status" value="1"/>
</dbReference>
<dbReference type="Pfam" id="PF00294">
    <property type="entry name" value="PfkB"/>
    <property type="match status" value="1"/>
</dbReference>
<dbReference type="AlphaFoldDB" id="A0A1R1AU39"/>
<gene>
    <name evidence="8" type="ORF">BK123_27270</name>
</gene>
<dbReference type="OrthoDB" id="9813569at2"/>
<evidence type="ECO:0000313" key="8">
    <source>
        <dbReference type="EMBL" id="OME89080.1"/>
    </source>
</evidence>
<comment type="similarity">
    <text evidence="1 6">Belongs to the carbohydrate kinase PfkB family.</text>
</comment>
<evidence type="ECO:0000313" key="9">
    <source>
        <dbReference type="Proteomes" id="UP000187074"/>
    </source>
</evidence>
<dbReference type="GO" id="GO:0006000">
    <property type="term" value="P:fructose metabolic process"/>
    <property type="evidence" value="ECO:0007669"/>
    <property type="project" value="UniProtKB-ARBA"/>
</dbReference>
<name>A0A1R1AU39_PAELA</name>
<evidence type="ECO:0000256" key="3">
    <source>
        <dbReference type="ARBA" id="ARBA00022741"/>
    </source>
</evidence>
<evidence type="ECO:0000256" key="1">
    <source>
        <dbReference type="ARBA" id="ARBA00010688"/>
    </source>
</evidence>
<evidence type="ECO:0000256" key="5">
    <source>
        <dbReference type="ARBA" id="ARBA00022840"/>
    </source>
</evidence>
<dbReference type="CDD" id="cd01167">
    <property type="entry name" value="bac_FRK"/>
    <property type="match status" value="1"/>
</dbReference>
<evidence type="ECO:0000256" key="6">
    <source>
        <dbReference type="RuleBase" id="RU003704"/>
    </source>
</evidence>
<reference evidence="8 9" key="1">
    <citation type="submission" date="2016-11" db="EMBL/GenBank/DDBJ databases">
        <title>Paenibacillus species isolates.</title>
        <authorList>
            <person name="Beno S.M."/>
        </authorList>
    </citation>
    <scope>NUCLEOTIDE SEQUENCE [LARGE SCALE GENOMIC DNA]</scope>
    <source>
        <strain evidence="8 9">FSL F4-0100</strain>
    </source>
</reference>
<keyword evidence="5" id="KW-0067">ATP-binding</keyword>
<dbReference type="InterPro" id="IPR002139">
    <property type="entry name" value="Ribo/fructo_kinase"/>
</dbReference>
<dbReference type="STRING" id="1401.BK123_27270"/>
<dbReference type="PANTHER" id="PTHR43085">
    <property type="entry name" value="HEXOKINASE FAMILY MEMBER"/>
    <property type="match status" value="1"/>
</dbReference>
<dbReference type="EMBL" id="MRTF01000011">
    <property type="protein sequence ID" value="OME89080.1"/>
    <property type="molecule type" value="Genomic_DNA"/>
</dbReference>
<accession>A0A1R1AU39</accession>
<dbReference type="InterPro" id="IPR050306">
    <property type="entry name" value="PfkB_Carbo_kinase"/>
</dbReference>
<dbReference type="SUPFAM" id="SSF53613">
    <property type="entry name" value="Ribokinase-like"/>
    <property type="match status" value="1"/>
</dbReference>
<evidence type="ECO:0000256" key="2">
    <source>
        <dbReference type="ARBA" id="ARBA00022679"/>
    </source>
</evidence>
<dbReference type="GO" id="GO:0008865">
    <property type="term" value="F:fructokinase activity"/>
    <property type="evidence" value="ECO:0007669"/>
    <property type="project" value="UniProtKB-ARBA"/>
</dbReference>
<sequence>MFDVVTMGELIIDFTPAGNSEQGQALFECNPGGAPANVAVLLAKLGMRTAFLGKVGTDRFGELLRNTLQKYGVNTEGLRFSEEVHTTLAFVHLTEHGERSFSFCRNPGADLTLDENELNYNLIEKSRVFHFGSLSMTAEPAKTATLKALKHAKSQGLLITFDPNLRESLWNSLADAKKAIEEGLSFADILKVSQEELIFLTGRIDPGEGTLQLMRKFDIPLIFVTLGERGCFYRYLHAVGTAPAYPVRMVDSTGAGDAFVGAAIGKILGIPDGFNGMTVDDVAECVRFANAAGALATTQKGGIPALPDRARIERFFRELK</sequence>
<evidence type="ECO:0000256" key="4">
    <source>
        <dbReference type="ARBA" id="ARBA00022777"/>
    </source>
</evidence>
<organism evidence="8 9">
    <name type="scientific">Paenibacillus lautus</name>
    <name type="common">Bacillus lautus</name>
    <dbReference type="NCBI Taxonomy" id="1401"/>
    <lineage>
        <taxon>Bacteria</taxon>
        <taxon>Bacillati</taxon>
        <taxon>Bacillota</taxon>
        <taxon>Bacilli</taxon>
        <taxon>Bacillales</taxon>
        <taxon>Paenibacillaceae</taxon>
        <taxon>Paenibacillus</taxon>
    </lineage>
</organism>
<feature type="domain" description="Carbohydrate kinase PfkB" evidence="7">
    <location>
        <begin position="2"/>
        <end position="308"/>
    </location>
</feature>
<keyword evidence="4 6" id="KW-0418">Kinase</keyword>
<dbReference type="PANTHER" id="PTHR43085:SF1">
    <property type="entry name" value="PSEUDOURIDINE KINASE-RELATED"/>
    <property type="match status" value="1"/>
</dbReference>
<dbReference type="InterPro" id="IPR011611">
    <property type="entry name" value="PfkB_dom"/>
</dbReference>
<dbReference type="InterPro" id="IPR002173">
    <property type="entry name" value="Carboh/pur_kinase_PfkB_CS"/>
</dbReference>
<dbReference type="RefSeq" id="WP_076325497.1">
    <property type="nucleotide sequence ID" value="NZ_JBCMXI010000003.1"/>
</dbReference>
<comment type="caution">
    <text evidence="8">The sequence shown here is derived from an EMBL/GenBank/DDBJ whole genome shotgun (WGS) entry which is preliminary data.</text>
</comment>